<dbReference type="AlphaFoldDB" id="A9ERH5"/>
<feature type="compositionally biased region" description="Low complexity" evidence="5">
    <location>
        <begin position="529"/>
        <end position="542"/>
    </location>
</feature>
<dbReference type="SUPFAM" id="SSF49879">
    <property type="entry name" value="SMAD/FHA domain"/>
    <property type="match status" value="1"/>
</dbReference>
<evidence type="ECO:0000256" key="2">
    <source>
        <dbReference type="ARBA" id="ARBA00022840"/>
    </source>
</evidence>
<dbReference type="CDD" id="cd00009">
    <property type="entry name" value="AAA"/>
    <property type="match status" value="1"/>
</dbReference>
<name>A9ERH5_SORC5</name>
<dbReference type="Proteomes" id="UP000002139">
    <property type="component" value="Chromosome"/>
</dbReference>
<reference evidence="8 9" key="1">
    <citation type="journal article" date="2007" name="Nat. Biotechnol.">
        <title>Complete genome sequence of the myxobacterium Sorangium cellulosum.</title>
        <authorList>
            <person name="Schneiker S."/>
            <person name="Perlova O."/>
            <person name="Kaiser O."/>
            <person name="Gerth K."/>
            <person name="Alici A."/>
            <person name="Altmeyer M.O."/>
            <person name="Bartels D."/>
            <person name="Bekel T."/>
            <person name="Beyer S."/>
            <person name="Bode E."/>
            <person name="Bode H.B."/>
            <person name="Bolten C.J."/>
            <person name="Choudhuri J.V."/>
            <person name="Doss S."/>
            <person name="Elnakady Y.A."/>
            <person name="Frank B."/>
            <person name="Gaigalat L."/>
            <person name="Goesmann A."/>
            <person name="Groeger C."/>
            <person name="Gross F."/>
            <person name="Jelsbak L."/>
            <person name="Jelsbak L."/>
            <person name="Kalinowski J."/>
            <person name="Kegler C."/>
            <person name="Knauber T."/>
            <person name="Konietzny S."/>
            <person name="Kopp M."/>
            <person name="Krause L."/>
            <person name="Krug D."/>
            <person name="Linke B."/>
            <person name="Mahmud T."/>
            <person name="Martinez-Arias R."/>
            <person name="McHardy A.C."/>
            <person name="Merai M."/>
            <person name="Meyer F."/>
            <person name="Mormann S."/>
            <person name="Munoz-Dorado J."/>
            <person name="Perez J."/>
            <person name="Pradella S."/>
            <person name="Rachid S."/>
            <person name="Raddatz G."/>
            <person name="Rosenau F."/>
            <person name="Rueckert C."/>
            <person name="Sasse F."/>
            <person name="Scharfe M."/>
            <person name="Schuster S.C."/>
            <person name="Suen G."/>
            <person name="Treuner-Lange A."/>
            <person name="Velicer G.J."/>
            <person name="Vorholter F.-J."/>
            <person name="Weissman K.J."/>
            <person name="Welch R.D."/>
            <person name="Wenzel S.C."/>
            <person name="Whitworth D.E."/>
            <person name="Wilhelm S."/>
            <person name="Wittmann C."/>
            <person name="Bloecker H."/>
            <person name="Puehler A."/>
            <person name="Mueller R."/>
        </authorList>
    </citation>
    <scope>NUCLEOTIDE SEQUENCE [LARGE SCALE GENOMIC DNA]</scope>
    <source>
        <strain evidence="9">So ce56</strain>
    </source>
</reference>
<evidence type="ECO:0000256" key="1">
    <source>
        <dbReference type="ARBA" id="ARBA00022741"/>
    </source>
</evidence>
<sequence length="610" mass="65441">MSTEKCEGERYETSTERLTDSADGGGPPAQRGITIVFHYRDGVEVAQLAPGQARVVGRGEPSDLCLPDRTLSREHARFSLNEGRILVEDLGSTNGTWIAGTRIERAEVALGGEVMLGTVVARIVVLGTATLPLEGEESFRARLDEEIKRARHFGRGFAILAVRAPAPDAARAPLGAWVTGFMAKLRTGIDRASLYSPDTALVLLPETGAEAASQMAHAVSSAPSPGTAAHIVGVAVYPEAATTVEKLIELARGAAAGASAARPVMAAPMEAWTESGVTRLHGGMIAGAAMRDLLDAAKQVASSRASVILRGETGTGKELLARFIHEHSLWRDKPRVCVNCAALPPSLLESTLFGHERGAFTGASQQRGGLFAAANDGTLFLDEVGELSLAAQAALLRVLETGRFSRVGSTHEVEVSVRVISATHRDLDAMVKQGAFREDLYYRLSTIELEVPPLRDRRDEMDSLARLFLTEANAANGRSVRGLSDEAMAVLCAYRWPGNVRELRNVIERAVVLARCELIQPHDLPPRVRAAPADDGAQAAARRASEPEPLADESALGRPVKAHVRKAEAQVIKEALDKVGWNRTEAARRLGMPIRTLTRRIKELGLTPPK</sequence>
<dbReference type="InterPro" id="IPR002197">
    <property type="entry name" value="HTH_Fis"/>
</dbReference>
<feature type="domain" description="FHA" evidence="6">
    <location>
        <begin position="54"/>
        <end position="103"/>
    </location>
</feature>
<dbReference type="Gene3D" id="1.10.8.60">
    <property type="match status" value="1"/>
</dbReference>
<dbReference type="PROSITE" id="PS00675">
    <property type="entry name" value="SIGMA54_INTERACT_1"/>
    <property type="match status" value="1"/>
</dbReference>
<evidence type="ECO:0000256" key="4">
    <source>
        <dbReference type="ARBA" id="ARBA00023163"/>
    </source>
</evidence>
<dbReference type="InterPro" id="IPR009057">
    <property type="entry name" value="Homeodomain-like_sf"/>
</dbReference>
<keyword evidence="9" id="KW-1185">Reference proteome</keyword>
<dbReference type="Pfam" id="PF00498">
    <property type="entry name" value="FHA"/>
    <property type="match status" value="1"/>
</dbReference>
<dbReference type="RefSeq" id="WP_012239735.1">
    <property type="nucleotide sequence ID" value="NC_010162.1"/>
</dbReference>
<feature type="region of interest" description="Disordered" evidence="5">
    <location>
        <begin position="1"/>
        <end position="27"/>
    </location>
</feature>
<dbReference type="PROSITE" id="PS50045">
    <property type="entry name" value="SIGMA54_INTERACT_4"/>
    <property type="match status" value="1"/>
</dbReference>
<feature type="compositionally biased region" description="Basic and acidic residues" evidence="5">
    <location>
        <begin position="1"/>
        <end position="20"/>
    </location>
</feature>
<dbReference type="SUPFAM" id="SSF46689">
    <property type="entry name" value="Homeodomain-like"/>
    <property type="match status" value="1"/>
</dbReference>
<evidence type="ECO:0000313" key="8">
    <source>
        <dbReference type="EMBL" id="CAN97296.1"/>
    </source>
</evidence>
<feature type="domain" description="Sigma-54 factor interaction" evidence="7">
    <location>
        <begin position="289"/>
        <end position="512"/>
    </location>
</feature>
<dbReference type="SMART" id="SM00240">
    <property type="entry name" value="FHA"/>
    <property type="match status" value="1"/>
</dbReference>
<dbReference type="OrthoDB" id="5481316at2"/>
<dbReference type="PROSITE" id="PS00688">
    <property type="entry name" value="SIGMA54_INTERACT_3"/>
    <property type="match status" value="1"/>
</dbReference>
<dbReference type="InterPro" id="IPR058031">
    <property type="entry name" value="AAA_lid_NorR"/>
</dbReference>
<dbReference type="InterPro" id="IPR025944">
    <property type="entry name" value="Sigma_54_int_dom_CS"/>
</dbReference>
<proteinExistence type="predicted"/>
<dbReference type="InterPro" id="IPR003593">
    <property type="entry name" value="AAA+_ATPase"/>
</dbReference>
<dbReference type="GO" id="GO:0005524">
    <property type="term" value="F:ATP binding"/>
    <property type="evidence" value="ECO:0007669"/>
    <property type="project" value="UniProtKB-KW"/>
</dbReference>
<protein>
    <submittedName>
        <fullName evidence="8">Sigma-54 dependent transcriptional regulator</fullName>
    </submittedName>
</protein>
<dbReference type="GO" id="GO:0043565">
    <property type="term" value="F:sequence-specific DNA binding"/>
    <property type="evidence" value="ECO:0007669"/>
    <property type="project" value="InterPro"/>
</dbReference>
<evidence type="ECO:0000256" key="3">
    <source>
        <dbReference type="ARBA" id="ARBA00023015"/>
    </source>
</evidence>
<dbReference type="PRINTS" id="PR01590">
    <property type="entry name" value="HTHFIS"/>
</dbReference>
<keyword evidence="4" id="KW-0804">Transcription</keyword>
<gene>
    <name evidence="8" type="ordered locus">sce7127</name>
</gene>
<dbReference type="GO" id="GO:0006355">
    <property type="term" value="P:regulation of DNA-templated transcription"/>
    <property type="evidence" value="ECO:0007669"/>
    <property type="project" value="InterPro"/>
</dbReference>
<dbReference type="SMART" id="SM00382">
    <property type="entry name" value="AAA"/>
    <property type="match status" value="1"/>
</dbReference>
<dbReference type="FunFam" id="3.40.50.300:FF:000006">
    <property type="entry name" value="DNA-binding transcriptional regulator NtrC"/>
    <property type="match status" value="1"/>
</dbReference>
<keyword evidence="3" id="KW-0805">Transcription regulation</keyword>
<keyword evidence="1" id="KW-0547">Nucleotide-binding</keyword>
<evidence type="ECO:0000259" key="6">
    <source>
        <dbReference type="PROSITE" id="PS50006"/>
    </source>
</evidence>
<evidence type="ECO:0000259" key="7">
    <source>
        <dbReference type="PROSITE" id="PS50045"/>
    </source>
</evidence>
<organism evidence="8 9">
    <name type="scientific">Sorangium cellulosum (strain So ce56)</name>
    <name type="common">Polyangium cellulosum (strain So ce56)</name>
    <dbReference type="NCBI Taxonomy" id="448385"/>
    <lineage>
        <taxon>Bacteria</taxon>
        <taxon>Pseudomonadati</taxon>
        <taxon>Myxococcota</taxon>
        <taxon>Polyangia</taxon>
        <taxon>Polyangiales</taxon>
        <taxon>Polyangiaceae</taxon>
        <taxon>Sorangium</taxon>
    </lineage>
</organism>
<dbReference type="HOGENOM" id="CLU_000445_119_3_7"/>
<evidence type="ECO:0000256" key="5">
    <source>
        <dbReference type="SAM" id="MobiDB-lite"/>
    </source>
</evidence>
<dbReference type="SUPFAM" id="SSF52540">
    <property type="entry name" value="P-loop containing nucleoside triphosphate hydrolases"/>
    <property type="match status" value="1"/>
</dbReference>
<accession>A9ERH5</accession>
<dbReference type="InterPro" id="IPR027417">
    <property type="entry name" value="P-loop_NTPase"/>
</dbReference>
<dbReference type="Gene3D" id="2.60.200.20">
    <property type="match status" value="1"/>
</dbReference>
<dbReference type="Pfam" id="PF25601">
    <property type="entry name" value="AAA_lid_14"/>
    <property type="match status" value="1"/>
</dbReference>
<dbReference type="BioCyc" id="SCEL448385:SCE_RS36535-MONOMER"/>
<dbReference type="STRING" id="448385.sce7127"/>
<dbReference type="CDD" id="cd00060">
    <property type="entry name" value="FHA"/>
    <property type="match status" value="1"/>
</dbReference>
<dbReference type="Pfam" id="PF02954">
    <property type="entry name" value="HTH_8"/>
    <property type="match status" value="1"/>
</dbReference>
<dbReference type="PANTHER" id="PTHR32071">
    <property type="entry name" value="TRANSCRIPTIONAL REGULATORY PROTEIN"/>
    <property type="match status" value="1"/>
</dbReference>
<keyword evidence="2" id="KW-0067">ATP-binding</keyword>
<dbReference type="InterPro" id="IPR000253">
    <property type="entry name" value="FHA_dom"/>
</dbReference>
<dbReference type="PROSITE" id="PS50006">
    <property type="entry name" value="FHA_DOMAIN"/>
    <property type="match status" value="1"/>
</dbReference>
<dbReference type="eggNOG" id="COG3829">
    <property type="taxonomic scope" value="Bacteria"/>
</dbReference>
<feature type="region of interest" description="Disordered" evidence="5">
    <location>
        <begin position="527"/>
        <end position="561"/>
    </location>
</feature>
<dbReference type="InterPro" id="IPR002078">
    <property type="entry name" value="Sigma_54_int"/>
</dbReference>
<evidence type="ECO:0000313" key="9">
    <source>
        <dbReference type="Proteomes" id="UP000002139"/>
    </source>
</evidence>
<dbReference type="Gene3D" id="1.10.10.60">
    <property type="entry name" value="Homeodomain-like"/>
    <property type="match status" value="1"/>
</dbReference>
<dbReference type="InterPro" id="IPR008984">
    <property type="entry name" value="SMAD_FHA_dom_sf"/>
</dbReference>
<dbReference type="KEGG" id="scl:sce7127"/>
<dbReference type="Gene3D" id="3.40.50.300">
    <property type="entry name" value="P-loop containing nucleotide triphosphate hydrolases"/>
    <property type="match status" value="1"/>
</dbReference>
<dbReference type="EMBL" id="AM746676">
    <property type="protein sequence ID" value="CAN97296.1"/>
    <property type="molecule type" value="Genomic_DNA"/>
</dbReference>
<dbReference type="InterPro" id="IPR025662">
    <property type="entry name" value="Sigma_54_int_dom_ATP-bd_1"/>
</dbReference>
<dbReference type="Pfam" id="PF00158">
    <property type="entry name" value="Sigma54_activat"/>
    <property type="match status" value="1"/>
</dbReference>